<feature type="compositionally biased region" description="Pro residues" evidence="1">
    <location>
        <begin position="187"/>
        <end position="201"/>
    </location>
</feature>
<sequence>MSYHQPYRPRPRRPERTPSTNDVIPFPPSAPAAAGAFPVGTFQSQPLQQPRIPFASESPRPGSSGSQRSQPRGIPGPGPYQYPSRPGTSSSQRQDDPRPRTASSSRSNFGPGVASPRRADPYSGTPSPSRPEYRPGTGPSSRGTPPLGPGHARVTSPDAALSPLHQATAQSDLREVPLSDAHAAPSAPTPIRPPTLPPPPANLAAPTTRSRFSDISDAGGVATNNSISNRLPSSLTNKSGWPRLAQWTLLPLILCISGAVAILMGHSLSLYGGLKVGGTVDNTVSTHAVWPSDVNLLPTWLLLGCGFASFCSSIVVWGLSLRQTFMKPVKRLAGTRVAMGIVFVGAWIASLVVYKLFETGDGGDSLGKYACDHQGEKVVGQFEVARVCTEQTTGFGLAILSAILEIALIACFALRSLTGDKDGTLDYLNEKSSG</sequence>
<name>A0ABQ8GAE6_9PEZI</name>
<feature type="transmembrane region" description="Helical" evidence="2">
    <location>
        <begin position="333"/>
        <end position="357"/>
    </location>
</feature>
<evidence type="ECO:0000256" key="2">
    <source>
        <dbReference type="SAM" id="Phobius"/>
    </source>
</evidence>
<accession>A0ABQ8GAE6</accession>
<evidence type="ECO:0000256" key="1">
    <source>
        <dbReference type="SAM" id="MobiDB-lite"/>
    </source>
</evidence>
<reference evidence="3 4" key="1">
    <citation type="journal article" date="2021" name="Nat. Commun.">
        <title>Genetic determinants of endophytism in the Arabidopsis root mycobiome.</title>
        <authorList>
            <person name="Mesny F."/>
            <person name="Miyauchi S."/>
            <person name="Thiergart T."/>
            <person name="Pickel B."/>
            <person name="Atanasova L."/>
            <person name="Karlsson M."/>
            <person name="Huettel B."/>
            <person name="Barry K.W."/>
            <person name="Haridas S."/>
            <person name="Chen C."/>
            <person name="Bauer D."/>
            <person name="Andreopoulos W."/>
            <person name="Pangilinan J."/>
            <person name="LaButti K."/>
            <person name="Riley R."/>
            <person name="Lipzen A."/>
            <person name="Clum A."/>
            <person name="Drula E."/>
            <person name="Henrissat B."/>
            <person name="Kohler A."/>
            <person name="Grigoriev I.V."/>
            <person name="Martin F.M."/>
            <person name="Hacquard S."/>
        </authorList>
    </citation>
    <scope>NUCLEOTIDE SEQUENCE [LARGE SCALE GENOMIC DNA]</scope>
    <source>
        <strain evidence="3 4">MPI-SDFR-AT-0080</strain>
    </source>
</reference>
<proteinExistence type="predicted"/>
<organism evidence="3 4">
    <name type="scientific">Macrophomina phaseolina</name>
    <dbReference type="NCBI Taxonomy" id="35725"/>
    <lineage>
        <taxon>Eukaryota</taxon>
        <taxon>Fungi</taxon>
        <taxon>Dikarya</taxon>
        <taxon>Ascomycota</taxon>
        <taxon>Pezizomycotina</taxon>
        <taxon>Dothideomycetes</taxon>
        <taxon>Dothideomycetes incertae sedis</taxon>
        <taxon>Botryosphaeriales</taxon>
        <taxon>Botryosphaeriaceae</taxon>
        <taxon>Macrophomina</taxon>
    </lineage>
</organism>
<evidence type="ECO:0000313" key="4">
    <source>
        <dbReference type="Proteomes" id="UP000774617"/>
    </source>
</evidence>
<feature type="region of interest" description="Disordered" evidence="1">
    <location>
        <begin position="1"/>
        <end position="157"/>
    </location>
</feature>
<evidence type="ECO:0008006" key="5">
    <source>
        <dbReference type="Google" id="ProtNLM"/>
    </source>
</evidence>
<keyword evidence="2" id="KW-0472">Membrane</keyword>
<dbReference type="EMBL" id="JAGTJR010000013">
    <property type="protein sequence ID" value="KAH7050054.1"/>
    <property type="molecule type" value="Genomic_DNA"/>
</dbReference>
<gene>
    <name evidence="3" type="ORF">B0J12DRAFT_86671</name>
</gene>
<feature type="transmembrane region" description="Helical" evidence="2">
    <location>
        <begin position="395"/>
        <end position="414"/>
    </location>
</feature>
<feature type="region of interest" description="Disordered" evidence="1">
    <location>
        <begin position="179"/>
        <end position="218"/>
    </location>
</feature>
<keyword evidence="2" id="KW-0812">Transmembrane</keyword>
<keyword evidence="2" id="KW-1133">Transmembrane helix</keyword>
<dbReference type="PANTHER" id="PTHR42069">
    <property type="entry name" value="HYPHAL ANASTAMOSIS-8 PROTEIN"/>
    <property type="match status" value="1"/>
</dbReference>
<feature type="transmembrane region" description="Helical" evidence="2">
    <location>
        <begin position="300"/>
        <end position="321"/>
    </location>
</feature>
<evidence type="ECO:0000313" key="3">
    <source>
        <dbReference type="EMBL" id="KAH7050054.1"/>
    </source>
</evidence>
<keyword evidence="4" id="KW-1185">Reference proteome</keyword>
<feature type="compositionally biased region" description="Low complexity" evidence="1">
    <location>
        <begin position="58"/>
        <end position="73"/>
    </location>
</feature>
<feature type="compositionally biased region" description="Low complexity" evidence="1">
    <location>
        <begin position="134"/>
        <end position="145"/>
    </location>
</feature>
<protein>
    <recommendedName>
        <fullName evidence="5">MARVEL domain-containing protein</fullName>
    </recommendedName>
</protein>
<comment type="caution">
    <text evidence="3">The sequence shown here is derived from an EMBL/GenBank/DDBJ whole genome shotgun (WGS) entry which is preliminary data.</text>
</comment>
<dbReference type="PANTHER" id="PTHR42069:SF1">
    <property type="entry name" value="MARVEL DOMAIN-CONTAINING PROTEIN"/>
    <property type="match status" value="1"/>
</dbReference>
<dbReference type="Proteomes" id="UP000774617">
    <property type="component" value="Unassembled WGS sequence"/>
</dbReference>
<feature type="transmembrane region" description="Helical" evidence="2">
    <location>
        <begin position="244"/>
        <end position="264"/>
    </location>
</feature>